<name>V8CAE1_9HELI</name>
<evidence type="ECO:0000313" key="2">
    <source>
        <dbReference type="EMBL" id="ETD23955.1"/>
    </source>
</evidence>
<dbReference type="STRING" id="1357400.HMPREF2086_00701"/>
<feature type="compositionally biased region" description="Basic residues" evidence="1">
    <location>
        <begin position="953"/>
        <end position="967"/>
    </location>
</feature>
<keyword evidence="3" id="KW-1185">Reference proteome</keyword>
<gene>
    <name evidence="2" type="ORF">HMPREF2086_00701</name>
</gene>
<dbReference type="EMBL" id="AZJI01000004">
    <property type="protein sequence ID" value="ETD23955.1"/>
    <property type="molecule type" value="Genomic_DNA"/>
</dbReference>
<evidence type="ECO:0008006" key="4">
    <source>
        <dbReference type="Google" id="ProtNLM"/>
    </source>
</evidence>
<dbReference type="OrthoDB" id="5354756at2"/>
<dbReference type="SUPFAM" id="SSF103515">
    <property type="entry name" value="Autotransporter"/>
    <property type="match status" value="1"/>
</dbReference>
<evidence type="ECO:0000256" key="1">
    <source>
        <dbReference type="SAM" id="MobiDB-lite"/>
    </source>
</evidence>
<protein>
    <recommendedName>
        <fullName evidence="4">Autotransporter domain-containing protein</fullName>
    </recommendedName>
</protein>
<dbReference type="RefSeq" id="WP_023927426.1">
    <property type="nucleotide sequence ID" value="NZ_KI669454.1"/>
</dbReference>
<feature type="compositionally biased region" description="Low complexity" evidence="1">
    <location>
        <begin position="23"/>
        <end position="32"/>
    </location>
</feature>
<feature type="region of interest" description="Disordered" evidence="1">
    <location>
        <begin position="1"/>
        <end position="53"/>
    </location>
</feature>
<dbReference type="InterPro" id="IPR036709">
    <property type="entry name" value="Autotransporte_beta_dom_sf"/>
</dbReference>
<dbReference type="Proteomes" id="UP000018731">
    <property type="component" value="Unassembled WGS sequence"/>
</dbReference>
<feature type="region of interest" description="Disordered" evidence="1">
    <location>
        <begin position="946"/>
        <end position="997"/>
    </location>
</feature>
<reference evidence="2 3" key="1">
    <citation type="journal article" date="2014" name="Genome Announc.">
        <title>Draft genome sequences of six enterohepatic helicobacter species isolated from humans and one from rhesus macaques.</title>
        <authorList>
            <person name="Shen Z."/>
            <person name="Sheh A."/>
            <person name="Young S.K."/>
            <person name="Abouelliel A."/>
            <person name="Ward D.V."/>
            <person name="Earl A.M."/>
            <person name="Fox J.G."/>
        </authorList>
    </citation>
    <scope>NUCLEOTIDE SEQUENCE [LARGE SCALE GENOMIC DNA]</scope>
    <source>
        <strain evidence="2 3">MIT 99-5501</strain>
    </source>
</reference>
<dbReference type="PATRIC" id="fig|1357400.3.peg.967"/>
<organism evidence="2 3">
    <name type="scientific">Helicobacter macacae MIT 99-5501</name>
    <dbReference type="NCBI Taxonomy" id="1357400"/>
    <lineage>
        <taxon>Bacteria</taxon>
        <taxon>Pseudomonadati</taxon>
        <taxon>Campylobacterota</taxon>
        <taxon>Epsilonproteobacteria</taxon>
        <taxon>Campylobacterales</taxon>
        <taxon>Helicobacteraceae</taxon>
        <taxon>Helicobacter</taxon>
    </lineage>
</organism>
<evidence type="ECO:0000313" key="3">
    <source>
        <dbReference type="Proteomes" id="UP000018731"/>
    </source>
</evidence>
<feature type="compositionally biased region" description="Polar residues" evidence="1">
    <location>
        <begin position="41"/>
        <end position="53"/>
    </location>
</feature>
<sequence>MQKSLPKRYHNVKTRERERESSSRLILSSPSPAEGARGWVNSHSKTQAKSATASEYTIPSLRASQKTCVTKQAKRSFFRKPLASLVKQGEAEVSLVKQVKRSFFSNDEILDCFVVASPLPRNDESFHSFSNAKDTHPQTPSAREGAFKVANSAVCHIERSEISKNTNLPESISTKIQNHLDILACAKPQYNKVDIYAKPKYDNKISQSAFILLTRKLAKSLLGIGLASGICANTAVAICTFVENNATSTRDIRCEGAITSGFTGSDLSGKAFLTTITQTTQYRTTNYYIGNANTYSYIVSPSRIIAYFKKNENDSTDRRHNVRFLNVSAPNTWFDFRNEKSGADAPITLSVEVGAGAVVGRLILTGNMETLSVFGSGAYLGRLESGSSTTTTTIKTLRLGERATINGIEQGVGNALLGSNNIGIKVERLELDGISLNINSGDTWNTDKSATREQHLSFSTDSLTTHNVKPQSIIINIGQGAQKGVEYKYENLILKGDSGLAGINGTHITAGQGVRLTKGSNGFFLQADVSTSQGSSVYRALALSYMRRSVMTQNILDTMTTKTFHSDRYYEQEAQLKALKEDMGRLTNSSKRFSKLTRSKNQDSIDKVRQKVAKLTLEQSRAQNLKKYNNFELIDQLDAMFIPYDGRRDNRVFVLPYSAHSYADMGSSNAIEWVGGTLVGLQKNLRAAGIIGGYVGYEFVNTSTKLLGQDTKIQTNALQAGVHYFKSFAFRKRAWEGFIKGNIRGGVDFPQFSMQVAGQSVKLTSASNASKVPLMWSVGAEMRTGITFYQYKYNSYVAPEIGVSYDLLSSIDMAMKKPVQIGADELHNAISWHLPQASFSVRYYKMWGEVFRTSFKAGVRYNIFSTQRARFSIGAFDDNGVINLPLAYGNLALDFVWLIKKNHELSLGYDGLLYANKFDKGAEDRFNGVTTTLNLKYAYWFGGKAGATPSKPKSQKPKKQKMPKKEKKPKEPKKEAKKKAKAESKAKSNKKRYKKES</sequence>
<dbReference type="AlphaFoldDB" id="V8CAE1"/>
<proteinExistence type="predicted"/>
<feature type="compositionally biased region" description="Basic and acidic residues" evidence="1">
    <location>
        <begin position="13"/>
        <end position="22"/>
    </location>
</feature>
<comment type="caution">
    <text evidence="2">The sequence shown here is derived from an EMBL/GenBank/DDBJ whole genome shotgun (WGS) entry which is preliminary data.</text>
</comment>
<dbReference type="HOGENOM" id="CLU_012869_0_0_7"/>
<feature type="compositionally biased region" description="Basic residues" evidence="1">
    <location>
        <begin position="1"/>
        <end position="12"/>
    </location>
</feature>
<feature type="compositionally biased region" description="Basic residues" evidence="1">
    <location>
        <begin position="987"/>
        <end position="997"/>
    </location>
</feature>
<accession>V8CAE1</accession>